<evidence type="ECO:0000313" key="2">
    <source>
        <dbReference type="Proteomes" id="UP000030745"/>
    </source>
</evidence>
<dbReference type="VEuPathDB" id="FungiDB:SPRG_06056"/>
<gene>
    <name evidence="1" type="ORF">SPRG_06056</name>
</gene>
<dbReference type="EMBL" id="KK583208">
    <property type="protein sequence ID" value="KDO28955.1"/>
    <property type="molecule type" value="Genomic_DNA"/>
</dbReference>
<dbReference type="AlphaFoldDB" id="A0A067CID8"/>
<accession>A0A067CID8</accession>
<dbReference type="PANTHER" id="PTHR31789:SF1">
    <property type="entry name" value="OS05G0482600 PROTEIN"/>
    <property type="match status" value="1"/>
</dbReference>
<keyword evidence="2" id="KW-1185">Reference proteome</keyword>
<dbReference type="InterPro" id="IPR057221">
    <property type="entry name" value="DUF7899"/>
</dbReference>
<dbReference type="RefSeq" id="XP_012200171.1">
    <property type="nucleotide sequence ID" value="XM_012344781.1"/>
</dbReference>
<protein>
    <recommendedName>
        <fullName evidence="3">DUF2415 domain-containing protein</fullName>
    </recommendedName>
</protein>
<reference evidence="1 2" key="1">
    <citation type="journal article" date="2013" name="PLoS Genet.">
        <title>Distinctive expansion of potential virulence genes in the genome of the oomycete fish pathogen Saprolegnia parasitica.</title>
        <authorList>
            <person name="Jiang R.H."/>
            <person name="de Bruijn I."/>
            <person name="Haas B.J."/>
            <person name="Belmonte R."/>
            <person name="Lobach L."/>
            <person name="Christie J."/>
            <person name="van den Ackerveken G."/>
            <person name="Bottin A."/>
            <person name="Bulone V."/>
            <person name="Diaz-Moreno S.M."/>
            <person name="Dumas B."/>
            <person name="Fan L."/>
            <person name="Gaulin E."/>
            <person name="Govers F."/>
            <person name="Grenville-Briggs L.J."/>
            <person name="Horner N.R."/>
            <person name="Levin J.Z."/>
            <person name="Mammella M."/>
            <person name="Meijer H.J."/>
            <person name="Morris P."/>
            <person name="Nusbaum C."/>
            <person name="Oome S."/>
            <person name="Phillips A.J."/>
            <person name="van Rooyen D."/>
            <person name="Rzeszutek E."/>
            <person name="Saraiva M."/>
            <person name="Secombes C.J."/>
            <person name="Seidl M.F."/>
            <person name="Snel B."/>
            <person name="Stassen J.H."/>
            <person name="Sykes S."/>
            <person name="Tripathy S."/>
            <person name="van den Berg H."/>
            <person name="Vega-Arreguin J.C."/>
            <person name="Wawra S."/>
            <person name="Young S.K."/>
            <person name="Zeng Q."/>
            <person name="Dieguez-Uribeondo J."/>
            <person name="Russ C."/>
            <person name="Tyler B.M."/>
            <person name="van West P."/>
        </authorList>
    </citation>
    <scope>NUCLEOTIDE SEQUENCE [LARGE SCALE GENOMIC DNA]</scope>
    <source>
        <strain evidence="1 2">CBS 223.65</strain>
    </source>
</reference>
<dbReference type="SUPFAM" id="SSF50998">
    <property type="entry name" value="Quinoprotein alcohol dehydrogenase-like"/>
    <property type="match status" value="1"/>
</dbReference>
<dbReference type="OMA" id="TYDANAH"/>
<sequence>MSSIFQHLLERQVRPTSRRSLYKHGSAPRPIRLRRHVAVHKAAAVAEITLGGNIVFCRMDDGACFAMHGRTTARMNLSPTERVRSIYYNPLNASLVLTATWDKDVTDEVHCRSVSHRQNAFAGESLRWPGFLEFDEANGKILTASTPHMLYKVWDLRTYTLLYALDNAVPMREVKTSPGLLLVQWNTHRAASRRAPSLSVLDIDTGQVVAHLAPAMLRQRVVLIELFDSMLVYKQRHEHLRVLNLCTSQCVVIPATRHVPVHGFAFLYAAKLFLVTDLVASVRVYSIAGSLLSTYDCAPAPAAADGLMGTG</sequence>
<name>A0A067CID8_SAPPC</name>
<evidence type="ECO:0000313" key="1">
    <source>
        <dbReference type="EMBL" id="KDO28955.1"/>
    </source>
</evidence>
<proteinExistence type="predicted"/>
<dbReference type="OrthoDB" id="336008at2759"/>
<dbReference type="KEGG" id="spar:SPRG_06056"/>
<dbReference type="GeneID" id="24128421"/>
<dbReference type="Pfam" id="PF25463">
    <property type="entry name" value="DUF7899"/>
    <property type="match status" value="1"/>
</dbReference>
<dbReference type="PANTHER" id="PTHR31789">
    <property type="entry name" value="OS05G0482600 PROTEIN"/>
    <property type="match status" value="1"/>
</dbReference>
<evidence type="ECO:0008006" key="3">
    <source>
        <dbReference type="Google" id="ProtNLM"/>
    </source>
</evidence>
<organism evidence="1 2">
    <name type="scientific">Saprolegnia parasitica (strain CBS 223.65)</name>
    <dbReference type="NCBI Taxonomy" id="695850"/>
    <lineage>
        <taxon>Eukaryota</taxon>
        <taxon>Sar</taxon>
        <taxon>Stramenopiles</taxon>
        <taxon>Oomycota</taxon>
        <taxon>Saprolegniomycetes</taxon>
        <taxon>Saprolegniales</taxon>
        <taxon>Saprolegniaceae</taxon>
        <taxon>Saprolegnia</taxon>
    </lineage>
</organism>
<dbReference type="Proteomes" id="UP000030745">
    <property type="component" value="Unassembled WGS sequence"/>
</dbReference>
<dbReference type="InterPro" id="IPR011047">
    <property type="entry name" value="Quinoprotein_ADH-like_sf"/>
</dbReference>